<comment type="similarity">
    <text evidence="1">Belongs to the PPR family. P subfamily.</text>
</comment>
<evidence type="ECO:0008006" key="6">
    <source>
        <dbReference type="Google" id="ProtNLM"/>
    </source>
</evidence>
<reference evidence="4 5" key="1">
    <citation type="journal article" date="2023" name="bioRxiv">
        <title>Genome report: Whole genome sequence and annotation of Penstemon davidsonii.</title>
        <authorList>
            <person name="Ostevik K.L."/>
            <person name="Alabady M."/>
            <person name="Zhang M."/>
            <person name="Rausher M.D."/>
        </authorList>
    </citation>
    <scope>NUCLEOTIDE SEQUENCE [LARGE SCALE GENOMIC DNA]</scope>
    <source>
        <strain evidence="4">DNT005</strain>
        <tissue evidence="4">Whole leaf</tissue>
    </source>
</reference>
<dbReference type="PANTHER" id="PTHR47938:SF46">
    <property type="entry name" value="PENTACOTRIPEPTIDE-REPEAT REGION OF PRORP DOMAIN-CONTAINING PROTEIN"/>
    <property type="match status" value="1"/>
</dbReference>
<dbReference type="InterPro" id="IPR011990">
    <property type="entry name" value="TPR-like_helical_dom_sf"/>
</dbReference>
<keyword evidence="2" id="KW-0677">Repeat</keyword>
<gene>
    <name evidence="4" type="ORF">RD792_017453</name>
</gene>
<protein>
    <recommendedName>
        <fullName evidence="6">Pentatricopeptide repeat-containing protein</fullName>
    </recommendedName>
</protein>
<dbReference type="Pfam" id="PF13041">
    <property type="entry name" value="PPR_2"/>
    <property type="match status" value="1"/>
</dbReference>
<dbReference type="NCBIfam" id="TIGR00756">
    <property type="entry name" value="PPR"/>
    <property type="match status" value="2"/>
</dbReference>
<evidence type="ECO:0000256" key="1">
    <source>
        <dbReference type="ARBA" id="ARBA00007626"/>
    </source>
</evidence>
<dbReference type="PANTHER" id="PTHR47938">
    <property type="entry name" value="RESPIRATORY COMPLEX I CHAPERONE (CIA84), PUTATIVE (AFU_ORTHOLOGUE AFUA_2G06020)-RELATED"/>
    <property type="match status" value="1"/>
</dbReference>
<proteinExistence type="inferred from homology"/>
<accession>A0ABR0CM24</accession>
<evidence type="ECO:0000313" key="5">
    <source>
        <dbReference type="Proteomes" id="UP001291926"/>
    </source>
</evidence>
<organism evidence="4 5">
    <name type="scientific">Penstemon davidsonii</name>
    <dbReference type="NCBI Taxonomy" id="160366"/>
    <lineage>
        <taxon>Eukaryota</taxon>
        <taxon>Viridiplantae</taxon>
        <taxon>Streptophyta</taxon>
        <taxon>Embryophyta</taxon>
        <taxon>Tracheophyta</taxon>
        <taxon>Spermatophyta</taxon>
        <taxon>Magnoliopsida</taxon>
        <taxon>eudicotyledons</taxon>
        <taxon>Gunneridae</taxon>
        <taxon>Pentapetalae</taxon>
        <taxon>asterids</taxon>
        <taxon>lamiids</taxon>
        <taxon>Lamiales</taxon>
        <taxon>Plantaginaceae</taxon>
        <taxon>Cheloneae</taxon>
        <taxon>Penstemon</taxon>
    </lineage>
</organism>
<dbReference type="Gene3D" id="1.25.40.10">
    <property type="entry name" value="Tetratricopeptide repeat domain"/>
    <property type="match status" value="1"/>
</dbReference>
<name>A0ABR0CM24_9LAMI</name>
<feature type="repeat" description="PPR" evidence="3">
    <location>
        <begin position="54"/>
        <end position="88"/>
    </location>
</feature>
<sequence>MEKASKIFHSVVESGLKPCIITYNSLIDGYSKKGDVDEAWRLFLEAPCKGLEHTVATYTSMLHGLFCAGEIDAGWKLFHEMEVHQVIPGVLRQKIKKSFLAVFLPANPVPGEFKNIVHIRKHLSVYHVLENSDKEEEAPIIMYKLI</sequence>
<evidence type="ECO:0000256" key="3">
    <source>
        <dbReference type="PROSITE-ProRule" id="PRU00708"/>
    </source>
</evidence>
<evidence type="ECO:0000313" key="4">
    <source>
        <dbReference type="EMBL" id="KAK4478171.1"/>
    </source>
</evidence>
<keyword evidence="5" id="KW-1185">Reference proteome</keyword>
<evidence type="ECO:0000256" key="2">
    <source>
        <dbReference type="ARBA" id="ARBA00022737"/>
    </source>
</evidence>
<dbReference type="InterPro" id="IPR002885">
    <property type="entry name" value="PPR_rpt"/>
</dbReference>
<dbReference type="PROSITE" id="PS51375">
    <property type="entry name" value="PPR"/>
    <property type="match status" value="2"/>
</dbReference>
<comment type="caution">
    <text evidence="4">The sequence shown here is derived from an EMBL/GenBank/DDBJ whole genome shotgun (WGS) entry which is preliminary data.</text>
</comment>
<feature type="repeat" description="PPR" evidence="3">
    <location>
        <begin position="19"/>
        <end position="53"/>
    </location>
</feature>
<dbReference type="EMBL" id="JAYDYQ010002688">
    <property type="protein sequence ID" value="KAK4478171.1"/>
    <property type="molecule type" value="Genomic_DNA"/>
</dbReference>
<dbReference type="Proteomes" id="UP001291926">
    <property type="component" value="Unassembled WGS sequence"/>
</dbReference>